<feature type="region of interest" description="Disordered" evidence="2">
    <location>
        <begin position="446"/>
        <end position="468"/>
    </location>
</feature>
<evidence type="ECO:0000259" key="4">
    <source>
        <dbReference type="Pfam" id="PF10106"/>
    </source>
</evidence>
<dbReference type="AlphaFoldDB" id="A0A6L6PRP9"/>
<gene>
    <name evidence="6" type="primary">tssI</name>
    <name evidence="6" type="ORF">GM676_28610</name>
</gene>
<dbReference type="InterPro" id="IPR017847">
    <property type="entry name" value="T6SS_RhsGE_Vgr_subset"/>
</dbReference>
<dbReference type="InterPro" id="IPR028244">
    <property type="entry name" value="T6SS_Rhs_Vgr_dom"/>
</dbReference>
<accession>A0A6L6PRP9</accession>
<feature type="domain" description="Putative type VI secretion system Rhs element associated Vgr" evidence="5">
    <location>
        <begin position="577"/>
        <end position="683"/>
    </location>
</feature>
<dbReference type="InterPro" id="IPR006531">
    <property type="entry name" value="Gp5/Vgr_OB"/>
</dbReference>
<dbReference type="Pfam" id="PF13296">
    <property type="entry name" value="T6SS_Vgr"/>
    <property type="match status" value="1"/>
</dbReference>
<evidence type="ECO:0000313" key="6">
    <source>
        <dbReference type="EMBL" id="MTV41522.1"/>
    </source>
</evidence>
<dbReference type="EMBL" id="WNKY01000059">
    <property type="protein sequence ID" value="MTV41522.1"/>
    <property type="molecule type" value="Genomic_DNA"/>
</dbReference>
<dbReference type="Pfam" id="PF05954">
    <property type="entry name" value="Phage_GPD"/>
    <property type="match status" value="1"/>
</dbReference>
<dbReference type="InterPro" id="IPR006533">
    <property type="entry name" value="T6SS_Vgr_RhsGE"/>
</dbReference>
<evidence type="ECO:0000256" key="2">
    <source>
        <dbReference type="SAM" id="MobiDB-lite"/>
    </source>
</evidence>
<keyword evidence="7" id="KW-1185">Reference proteome</keyword>
<evidence type="ECO:0000313" key="7">
    <source>
        <dbReference type="Proteomes" id="UP000475582"/>
    </source>
</evidence>
<dbReference type="Pfam" id="PF10106">
    <property type="entry name" value="DUF2345"/>
    <property type="match status" value="1"/>
</dbReference>
<dbReference type="SUPFAM" id="SSF69279">
    <property type="entry name" value="Phage tail proteins"/>
    <property type="match status" value="2"/>
</dbReference>
<comment type="similarity">
    <text evidence="1">Belongs to the VgrG protein family.</text>
</comment>
<comment type="caution">
    <text evidence="6">The sequence shown here is derived from an EMBL/GenBank/DDBJ whole genome shotgun (WGS) entry which is preliminary data.</text>
</comment>
<feature type="domain" description="DUF2345" evidence="4">
    <location>
        <begin position="730"/>
        <end position="889"/>
    </location>
</feature>
<proteinExistence type="inferred from homology"/>
<dbReference type="SUPFAM" id="SSF69255">
    <property type="entry name" value="gp5 N-terminal domain-like"/>
    <property type="match status" value="1"/>
</dbReference>
<dbReference type="InterPro" id="IPR037026">
    <property type="entry name" value="Vgr_OB-fold_dom_sf"/>
</dbReference>
<organism evidence="6 7">
    <name type="scientific">Duganella radicis</name>
    <dbReference type="NCBI Taxonomy" id="551988"/>
    <lineage>
        <taxon>Bacteria</taxon>
        <taxon>Pseudomonadati</taxon>
        <taxon>Pseudomonadota</taxon>
        <taxon>Betaproteobacteria</taxon>
        <taxon>Burkholderiales</taxon>
        <taxon>Oxalobacteraceae</taxon>
        <taxon>Telluria group</taxon>
        <taxon>Duganella</taxon>
    </lineage>
</organism>
<name>A0A6L6PRP9_9BURK</name>
<evidence type="ECO:0000259" key="3">
    <source>
        <dbReference type="Pfam" id="PF04717"/>
    </source>
</evidence>
<feature type="domain" description="Gp5/Type VI secretion system Vgr protein OB-fold" evidence="3">
    <location>
        <begin position="468"/>
        <end position="520"/>
    </location>
</feature>
<feature type="compositionally biased region" description="Low complexity" evidence="2">
    <location>
        <begin position="456"/>
        <end position="468"/>
    </location>
</feature>
<dbReference type="NCBIfam" id="TIGR03361">
    <property type="entry name" value="VI_Rhs_Vgr"/>
    <property type="match status" value="1"/>
</dbReference>
<sequence>MLRDLLSMFSQETRLLRLTTPLGADVLLPECVRGEEALSGGFRFRITALSPDASLSLRALLGQPVLLELHTTLADTRPFHGHVTGAEANGANGGLARYTLTLEPWTAFLGHNRDSRIFQDQNVFDILDAVFGAWQGQGKLAPAWRFDVQDRGRYPVRSLTTQYQESDLAFAERLMHEEGLFHYFVHSQDGHELVIADDNSSFKSNAQAQVRFTQPGAVMREDSMDRWRSELKLQTNAVELRSWDYRTLDQRPVSAASPDAPADLLLTSRDAPGAYAYASRTQGQRIADQQLQALEAAREVYTGAGTVRTLSAGTTFHLSEHALGDEEFLVTRVVHLMHNNLSADLHAGLMQRLGESALEAAIAAEQAGSLHAVGKRAGERPLYRNRIDAIRSSVPYRASGTDGHGRLLHPRPTIQGQQTAVVVGPSGAAVHTDRDHRIKVQFHWQRGDAGHSRVNHPAPASHSGAPADDSVGAWVRVATPLAPQAGANWGSNAVPRVGQEVLVDFIDGNIDRPVVIGALYNGQGQADAQHNQVAQGGGASTGNAPAWFPGESGGHAHPATLSGLKSQTLPASQGGAGAYSQLVFDDTPGQPRLGLQRHASPHRGTDELNLGNLRHQTDNQRLQPAGFGAELKSEHSAALRAGRGMLLSADARNGAAGAQMDAREAQSQVQQSQQLQTTLAETAQKQNAMLKTGGQAEPAPDKLPAIAHMAASAQALEATAGGLAGDSGGGGQASAFATAMLQLSTPSGIAAATPSSAVLAAGASSSLVAGQDINLLTQANSLHAVRDGVSLFTYGKATAAEKPNQETGIRLHAASGKFSSQSQNDATSLTADRTITVASVTKEVRVAAREHVMLTAQGAWIKLAGGNIEVHGPGTMTFKASMKELTGPAQSTPALPELPNEKLYAGRFKVQEAIGGAAIAGRLYKKQRADGKVFFGKTDAEGHTTPVNTAKQEQLAISLDGNEKFHREKIDEDEVNQWFS</sequence>
<dbReference type="InterPro" id="IPR018769">
    <property type="entry name" value="VgrG2_DUF2345"/>
</dbReference>
<evidence type="ECO:0000256" key="1">
    <source>
        <dbReference type="ARBA" id="ARBA00005558"/>
    </source>
</evidence>
<feature type="region of interest" description="Disordered" evidence="2">
    <location>
        <begin position="527"/>
        <end position="566"/>
    </location>
</feature>
<dbReference type="OrthoDB" id="1907165at2"/>
<dbReference type="Pfam" id="PF04717">
    <property type="entry name" value="Phage_base_V"/>
    <property type="match status" value="1"/>
</dbReference>
<dbReference type="Gene3D" id="2.40.50.230">
    <property type="entry name" value="Gp5 N-terminal domain"/>
    <property type="match status" value="1"/>
</dbReference>
<reference evidence="6 7" key="1">
    <citation type="submission" date="2019-11" db="EMBL/GenBank/DDBJ databases">
        <title>Type strains purchased from KCTC, JCM and DSMZ.</title>
        <authorList>
            <person name="Lu H."/>
        </authorList>
    </citation>
    <scope>NUCLEOTIDE SEQUENCE [LARGE SCALE GENOMIC DNA]</scope>
    <source>
        <strain evidence="6 7">KCTC 22382</strain>
    </source>
</reference>
<evidence type="ECO:0000259" key="5">
    <source>
        <dbReference type="Pfam" id="PF13296"/>
    </source>
</evidence>
<dbReference type="Gene3D" id="4.10.220.110">
    <property type="match status" value="1"/>
</dbReference>
<dbReference type="Gene3D" id="2.30.110.50">
    <property type="match status" value="1"/>
</dbReference>
<dbReference type="Gene3D" id="3.55.50.10">
    <property type="entry name" value="Baseplate protein-like domains"/>
    <property type="match status" value="1"/>
</dbReference>
<dbReference type="Proteomes" id="UP000475582">
    <property type="component" value="Unassembled WGS sequence"/>
</dbReference>
<protein>
    <submittedName>
        <fullName evidence="6">Type VI secretion system tip protein VgrG</fullName>
    </submittedName>
</protein>
<dbReference type="NCBIfam" id="TIGR01646">
    <property type="entry name" value="vgr_GE"/>
    <property type="match status" value="1"/>
</dbReference>